<reference evidence="1 2" key="1">
    <citation type="submission" date="2020-09" db="EMBL/GenBank/DDBJ databases">
        <title>Novel species of Mucilaginibacter isolated from a glacier on the Tibetan Plateau.</title>
        <authorList>
            <person name="Liu Q."/>
            <person name="Xin Y.-H."/>
        </authorList>
    </citation>
    <scope>NUCLEOTIDE SEQUENCE [LARGE SCALE GENOMIC DNA]</scope>
    <source>
        <strain evidence="1 2">ZT4R22</strain>
    </source>
</reference>
<organism evidence="1 2">
    <name type="scientific">Mucilaginibacter pankratovii</name>
    <dbReference type="NCBI Taxonomy" id="2772110"/>
    <lineage>
        <taxon>Bacteria</taxon>
        <taxon>Pseudomonadati</taxon>
        <taxon>Bacteroidota</taxon>
        <taxon>Sphingobacteriia</taxon>
        <taxon>Sphingobacteriales</taxon>
        <taxon>Sphingobacteriaceae</taxon>
        <taxon>Mucilaginibacter</taxon>
    </lineage>
</organism>
<dbReference type="Proteomes" id="UP000606600">
    <property type="component" value="Unassembled WGS sequence"/>
</dbReference>
<sequence>MLKINIPGGPDNVSQDLLNQYGIPQPLNGTDIEINGDTVLLFDDEQQAVAYLDGLEEFASSIDDHSPAKNIISLIVSAIGNDEFVQTYLQ</sequence>
<keyword evidence="2" id="KW-1185">Reference proteome</keyword>
<proteinExistence type="predicted"/>
<protein>
    <submittedName>
        <fullName evidence="1">Uncharacterized protein</fullName>
    </submittedName>
</protein>
<evidence type="ECO:0000313" key="1">
    <source>
        <dbReference type="EMBL" id="MBD1366008.1"/>
    </source>
</evidence>
<gene>
    <name evidence="1" type="ORF">IDJ77_19500</name>
</gene>
<comment type="caution">
    <text evidence="1">The sequence shown here is derived from an EMBL/GenBank/DDBJ whole genome shotgun (WGS) entry which is preliminary data.</text>
</comment>
<dbReference type="RefSeq" id="WP_191190667.1">
    <property type="nucleotide sequence ID" value="NZ_JACWMY010000010.1"/>
</dbReference>
<dbReference type="EMBL" id="JACWMY010000010">
    <property type="protein sequence ID" value="MBD1366008.1"/>
    <property type="molecule type" value="Genomic_DNA"/>
</dbReference>
<accession>A0ABR7WUN0</accession>
<name>A0ABR7WUN0_9SPHI</name>
<evidence type="ECO:0000313" key="2">
    <source>
        <dbReference type="Proteomes" id="UP000606600"/>
    </source>
</evidence>